<evidence type="ECO:0000313" key="1">
    <source>
        <dbReference type="EMBL" id="NGP77865.1"/>
    </source>
</evidence>
<comment type="caution">
    <text evidence="1">The sequence shown here is derived from an EMBL/GenBank/DDBJ whole genome shotgun (WGS) entry which is preliminary data.</text>
</comment>
<dbReference type="EMBL" id="JAALLT010000004">
    <property type="protein sequence ID" value="NGP77865.1"/>
    <property type="molecule type" value="Genomic_DNA"/>
</dbReference>
<keyword evidence="2" id="KW-1185">Reference proteome</keyword>
<name>A0A6M1T7C7_9BACT</name>
<reference evidence="1 2" key="1">
    <citation type="submission" date="2020-02" db="EMBL/GenBank/DDBJ databases">
        <title>Balneolaceae bacterium YR4-1, complete genome.</title>
        <authorList>
            <person name="Li Y."/>
            <person name="Wu S."/>
        </authorList>
    </citation>
    <scope>NUCLEOTIDE SEQUENCE [LARGE SCALE GENOMIC DNA]</scope>
    <source>
        <strain evidence="1 2">YR4-1</strain>
    </source>
</reference>
<protein>
    <submittedName>
        <fullName evidence="1">Uncharacterized protein</fullName>
    </submittedName>
</protein>
<gene>
    <name evidence="1" type="ORF">G3570_14550</name>
</gene>
<evidence type="ECO:0000313" key="2">
    <source>
        <dbReference type="Proteomes" id="UP000473278"/>
    </source>
</evidence>
<dbReference type="RefSeq" id="WP_165143560.1">
    <property type="nucleotide sequence ID" value="NZ_JAALLT010000004.1"/>
</dbReference>
<organism evidence="1 2">
    <name type="scientific">Halalkalibaculum roseum</name>
    <dbReference type="NCBI Taxonomy" id="2709311"/>
    <lineage>
        <taxon>Bacteria</taxon>
        <taxon>Pseudomonadati</taxon>
        <taxon>Balneolota</taxon>
        <taxon>Balneolia</taxon>
        <taxon>Balneolales</taxon>
        <taxon>Balneolaceae</taxon>
        <taxon>Halalkalibaculum</taxon>
    </lineage>
</organism>
<dbReference type="AlphaFoldDB" id="A0A6M1T7C7"/>
<proteinExistence type="predicted"/>
<sequence>MKTLGLQIAVALLISLGFINPFTKYSGQVFLNTFWQVEEIRGEETYFIHWKVEANADSLQFIYFCGDDTTYSDVKKSSNGTFSDSHRSECNARTKVVIDPFIQNDRHIEFIDIPFIKSLPDTL</sequence>
<accession>A0A6M1T7C7</accession>
<dbReference type="Proteomes" id="UP000473278">
    <property type="component" value="Unassembled WGS sequence"/>
</dbReference>